<feature type="coiled-coil region" evidence="1">
    <location>
        <begin position="80"/>
        <end position="107"/>
    </location>
</feature>
<organism evidence="3 4">
    <name type="scientific">Pleodorina starrii</name>
    <dbReference type="NCBI Taxonomy" id="330485"/>
    <lineage>
        <taxon>Eukaryota</taxon>
        <taxon>Viridiplantae</taxon>
        <taxon>Chlorophyta</taxon>
        <taxon>core chlorophytes</taxon>
        <taxon>Chlorophyceae</taxon>
        <taxon>CS clade</taxon>
        <taxon>Chlamydomonadales</taxon>
        <taxon>Volvocaceae</taxon>
        <taxon>Pleodorina</taxon>
    </lineage>
</organism>
<sequence>METITDIRKRAESLYATLLRVSLDGRGLKKPADKAASFDRALQSVEEAVKVCGFVITLVDEHRDELEARDQLTRDLTAKLLAEGQELNSAKETISALQQQVASLQQQLLLSRPTAPPQQQQQPVAERSTSESCCQQHLEAALGELESLRGQLADVTIRQQQQVAATEAAVAEVAELRQLAAEVEPLRQRSEKAESATEALRLQTAAAEQQLRRQLEASRGQVAALQVRLAAWRRRRPPRAASTRPARLTTTSSSGSTRSSLPRRSYWSGCTMRCAPASSWTCSSWSGRWWRRTTSWGGWWRRPGRGSCGGSSTGGRPRWAAAAR</sequence>
<keyword evidence="1" id="KW-0175">Coiled coil</keyword>
<reference evidence="3 4" key="1">
    <citation type="journal article" date="2023" name="Commun. Biol.">
        <title>Reorganization of the ancestral sex-determining regions during the evolution of trioecy in Pleodorina starrii.</title>
        <authorList>
            <person name="Takahashi K."/>
            <person name="Suzuki S."/>
            <person name="Kawai-Toyooka H."/>
            <person name="Yamamoto K."/>
            <person name="Hamaji T."/>
            <person name="Ootsuki R."/>
            <person name="Yamaguchi H."/>
            <person name="Kawachi M."/>
            <person name="Higashiyama T."/>
            <person name="Nozaki H."/>
        </authorList>
    </citation>
    <scope>NUCLEOTIDE SEQUENCE [LARGE SCALE GENOMIC DNA]</scope>
    <source>
        <strain evidence="3 4">NIES-4479</strain>
    </source>
</reference>
<comment type="caution">
    <text evidence="3">The sequence shown here is derived from an EMBL/GenBank/DDBJ whole genome shotgun (WGS) entry which is preliminary data.</text>
</comment>
<dbReference type="AlphaFoldDB" id="A0A9W6EXZ8"/>
<evidence type="ECO:0000313" key="4">
    <source>
        <dbReference type="Proteomes" id="UP001165080"/>
    </source>
</evidence>
<feature type="coiled-coil region" evidence="1">
    <location>
        <begin position="138"/>
        <end position="228"/>
    </location>
</feature>
<gene>
    <name evidence="3" type="primary">PLEST004303</name>
    <name evidence="3" type="ORF">PLESTB_000198100</name>
</gene>
<evidence type="ECO:0000256" key="2">
    <source>
        <dbReference type="SAM" id="MobiDB-lite"/>
    </source>
</evidence>
<evidence type="ECO:0000256" key="1">
    <source>
        <dbReference type="SAM" id="Coils"/>
    </source>
</evidence>
<proteinExistence type="predicted"/>
<feature type="region of interest" description="Disordered" evidence="2">
    <location>
        <begin position="234"/>
        <end position="263"/>
    </location>
</feature>
<feature type="region of interest" description="Disordered" evidence="2">
    <location>
        <begin position="301"/>
        <end position="324"/>
    </location>
</feature>
<feature type="compositionally biased region" description="Low complexity" evidence="2">
    <location>
        <begin position="239"/>
        <end position="263"/>
    </location>
</feature>
<protein>
    <submittedName>
        <fullName evidence="3">Uncharacterized protein</fullName>
    </submittedName>
</protein>
<dbReference type="Proteomes" id="UP001165080">
    <property type="component" value="Unassembled WGS sequence"/>
</dbReference>
<name>A0A9W6EXZ8_9CHLO</name>
<evidence type="ECO:0000313" key="3">
    <source>
        <dbReference type="EMBL" id="GLC49242.1"/>
    </source>
</evidence>
<keyword evidence="4" id="KW-1185">Reference proteome</keyword>
<accession>A0A9W6EXZ8</accession>
<dbReference type="EMBL" id="BRXU01000002">
    <property type="protein sequence ID" value="GLC49242.1"/>
    <property type="molecule type" value="Genomic_DNA"/>
</dbReference>